<dbReference type="OrthoDB" id="2013972at2759"/>
<dbReference type="InterPro" id="IPR029063">
    <property type="entry name" value="SAM-dependent_MTases_sf"/>
</dbReference>
<feature type="non-terminal residue" evidence="2">
    <location>
        <position position="1"/>
    </location>
</feature>
<feature type="region of interest" description="Disordered" evidence="1">
    <location>
        <begin position="369"/>
        <end position="436"/>
    </location>
</feature>
<evidence type="ECO:0000313" key="2">
    <source>
        <dbReference type="EMBL" id="EJU04582.1"/>
    </source>
</evidence>
<reference evidence="2 3" key="1">
    <citation type="journal article" date="2012" name="Science">
        <title>The Paleozoic origin of enzymatic lignin decomposition reconstructed from 31 fungal genomes.</title>
        <authorList>
            <person name="Floudas D."/>
            <person name="Binder M."/>
            <person name="Riley R."/>
            <person name="Barry K."/>
            <person name="Blanchette R.A."/>
            <person name="Henrissat B."/>
            <person name="Martinez A.T."/>
            <person name="Otillar R."/>
            <person name="Spatafora J.W."/>
            <person name="Yadav J.S."/>
            <person name="Aerts A."/>
            <person name="Benoit I."/>
            <person name="Boyd A."/>
            <person name="Carlson A."/>
            <person name="Copeland A."/>
            <person name="Coutinho P.M."/>
            <person name="de Vries R.P."/>
            <person name="Ferreira P."/>
            <person name="Findley K."/>
            <person name="Foster B."/>
            <person name="Gaskell J."/>
            <person name="Glotzer D."/>
            <person name="Gorecki P."/>
            <person name="Heitman J."/>
            <person name="Hesse C."/>
            <person name="Hori C."/>
            <person name="Igarashi K."/>
            <person name="Jurgens J.A."/>
            <person name="Kallen N."/>
            <person name="Kersten P."/>
            <person name="Kohler A."/>
            <person name="Kuees U."/>
            <person name="Kumar T.K.A."/>
            <person name="Kuo A."/>
            <person name="LaButti K."/>
            <person name="Larrondo L.F."/>
            <person name="Lindquist E."/>
            <person name="Ling A."/>
            <person name="Lombard V."/>
            <person name="Lucas S."/>
            <person name="Lundell T."/>
            <person name="Martin R."/>
            <person name="McLaughlin D.J."/>
            <person name="Morgenstern I."/>
            <person name="Morin E."/>
            <person name="Murat C."/>
            <person name="Nagy L.G."/>
            <person name="Nolan M."/>
            <person name="Ohm R.A."/>
            <person name="Patyshakuliyeva A."/>
            <person name="Rokas A."/>
            <person name="Ruiz-Duenas F.J."/>
            <person name="Sabat G."/>
            <person name="Salamov A."/>
            <person name="Samejima M."/>
            <person name="Schmutz J."/>
            <person name="Slot J.C."/>
            <person name="St John F."/>
            <person name="Stenlid J."/>
            <person name="Sun H."/>
            <person name="Sun S."/>
            <person name="Syed K."/>
            <person name="Tsang A."/>
            <person name="Wiebenga A."/>
            <person name="Young D."/>
            <person name="Pisabarro A."/>
            <person name="Eastwood D.C."/>
            <person name="Martin F."/>
            <person name="Cullen D."/>
            <person name="Grigoriev I.V."/>
            <person name="Hibbett D.S."/>
        </authorList>
    </citation>
    <scope>NUCLEOTIDE SEQUENCE [LARGE SCALE GENOMIC DNA]</scope>
    <source>
        <strain evidence="2 3">DJM-731 SS1</strain>
    </source>
</reference>
<dbReference type="AlphaFoldDB" id="M5GDJ6"/>
<gene>
    <name evidence="2" type="ORF">DACRYDRAFT_62735</name>
</gene>
<dbReference type="RefSeq" id="XP_040631476.1">
    <property type="nucleotide sequence ID" value="XM_040775712.1"/>
</dbReference>
<evidence type="ECO:0000313" key="3">
    <source>
        <dbReference type="Proteomes" id="UP000030653"/>
    </source>
</evidence>
<name>M5GDJ6_DACPD</name>
<dbReference type="GO" id="GO:0008168">
    <property type="term" value="F:methyltransferase activity"/>
    <property type="evidence" value="ECO:0007669"/>
    <property type="project" value="UniProtKB-KW"/>
</dbReference>
<dbReference type="HOGENOM" id="CLU_628535_0_0_1"/>
<keyword evidence="2" id="KW-0808">Transferase</keyword>
<dbReference type="Gene3D" id="3.40.50.150">
    <property type="entry name" value="Vaccinia Virus protein VP39"/>
    <property type="match status" value="1"/>
</dbReference>
<feature type="region of interest" description="Disordered" evidence="1">
    <location>
        <begin position="307"/>
        <end position="329"/>
    </location>
</feature>
<dbReference type="PANTHER" id="PTHR43591">
    <property type="entry name" value="METHYLTRANSFERASE"/>
    <property type="match status" value="1"/>
</dbReference>
<dbReference type="SUPFAM" id="SSF53335">
    <property type="entry name" value="S-adenosyl-L-methionine-dependent methyltransferases"/>
    <property type="match status" value="1"/>
</dbReference>
<protein>
    <submittedName>
        <fullName evidence="2">S-adenosyl-L-methionine-dependent methyltransferase</fullName>
    </submittedName>
</protein>
<dbReference type="GO" id="GO:0032259">
    <property type="term" value="P:methylation"/>
    <property type="evidence" value="ECO:0007669"/>
    <property type="project" value="UniProtKB-KW"/>
</dbReference>
<sequence length="436" mass="48779">MKVEAHGRMVNGQTDLYALPADEEEHARLDTQHVMLLTALDGQLYPDRKRVEAALAPTPDHVRQILDVGSGAGVWTIQMAYRYPHAEVIGVDLVLPAGDRPPPDNCRFEADDVSLGMSHYQSMFDLVHCRAISHGVPDMEAFLDDIADTVRPGGVIILVDGMMQLFREDKSLMDASESYFQKVLFHGYNALKARGSGVDTCLLLRRMMENNPKLKNLGYKEIFIPIGSWYDGDGTLEDRRKWHEMGELLRHDCHGFANALRPLLLGEGYKQEWVDEWLAEAHRELDENRIRGWAVWVYFWADREDHEIAPVDPPPSPRERATTEATGEVDSIDEVVSGLSETHLEENDKASLEERRARGDLVQLWLEHSEDDDEHDPNEHEADGPEPQEAEQEGKAVSSLVGAASSTEPVVSGLPTGNPENKEDAEGSAPIFAFSV</sequence>
<organism evidence="2 3">
    <name type="scientific">Dacryopinax primogenitus (strain DJM 731)</name>
    <name type="common">Brown rot fungus</name>
    <dbReference type="NCBI Taxonomy" id="1858805"/>
    <lineage>
        <taxon>Eukaryota</taxon>
        <taxon>Fungi</taxon>
        <taxon>Dikarya</taxon>
        <taxon>Basidiomycota</taxon>
        <taxon>Agaricomycotina</taxon>
        <taxon>Dacrymycetes</taxon>
        <taxon>Dacrymycetales</taxon>
        <taxon>Dacrymycetaceae</taxon>
        <taxon>Dacryopinax</taxon>
    </lineage>
</organism>
<dbReference type="EMBL" id="JH795857">
    <property type="protein sequence ID" value="EJU04582.1"/>
    <property type="molecule type" value="Genomic_DNA"/>
</dbReference>
<proteinExistence type="predicted"/>
<dbReference type="OMA" id="WASNDNQ"/>
<dbReference type="CDD" id="cd02440">
    <property type="entry name" value="AdoMet_MTases"/>
    <property type="match status" value="1"/>
</dbReference>
<dbReference type="STRING" id="1858805.M5GDJ6"/>
<dbReference type="Proteomes" id="UP000030653">
    <property type="component" value="Unassembled WGS sequence"/>
</dbReference>
<accession>M5GDJ6</accession>
<evidence type="ECO:0000256" key="1">
    <source>
        <dbReference type="SAM" id="MobiDB-lite"/>
    </source>
</evidence>
<dbReference type="GeneID" id="63690774"/>
<dbReference type="PANTHER" id="PTHR43591:SF24">
    <property type="entry name" value="2-METHOXY-6-POLYPRENYL-1,4-BENZOQUINOL METHYLASE, MITOCHONDRIAL"/>
    <property type="match status" value="1"/>
</dbReference>
<keyword evidence="2" id="KW-0489">Methyltransferase</keyword>
<dbReference type="Pfam" id="PF13489">
    <property type="entry name" value="Methyltransf_23"/>
    <property type="match status" value="1"/>
</dbReference>
<keyword evidence="3" id="KW-1185">Reference proteome</keyword>